<feature type="compositionally biased region" description="Basic and acidic residues" evidence="1">
    <location>
        <begin position="682"/>
        <end position="728"/>
    </location>
</feature>
<feature type="region of interest" description="Disordered" evidence="1">
    <location>
        <begin position="499"/>
        <end position="852"/>
    </location>
</feature>
<evidence type="ECO:0000313" key="4">
    <source>
        <dbReference type="Proteomes" id="UP000054558"/>
    </source>
</evidence>
<dbReference type="OrthoDB" id="2011960at2759"/>
<dbReference type="InterPro" id="IPR001962">
    <property type="entry name" value="Asn_synthase"/>
</dbReference>
<feature type="region of interest" description="Disordered" evidence="1">
    <location>
        <begin position="979"/>
        <end position="999"/>
    </location>
</feature>
<dbReference type="Gene3D" id="3.40.50.620">
    <property type="entry name" value="HUPs"/>
    <property type="match status" value="1"/>
</dbReference>
<feature type="region of interest" description="Disordered" evidence="1">
    <location>
        <begin position="1033"/>
        <end position="1124"/>
    </location>
</feature>
<keyword evidence="4" id="KW-1185">Reference proteome</keyword>
<dbReference type="OMA" id="ILMEICH"/>
<feature type="compositionally biased region" description="Acidic residues" evidence="1">
    <location>
        <begin position="1711"/>
        <end position="1727"/>
    </location>
</feature>
<feature type="compositionally biased region" description="Polar residues" evidence="1">
    <location>
        <begin position="620"/>
        <end position="629"/>
    </location>
</feature>
<dbReference type="InterPro" id="IPR051030">
    <property type="entry name" value="Vitamin_B12-ABC_binding"/>
</dbReference>
<sequence length="1727" mass="183568">MAWFYTNDPPLHRDALETATPRVVSFLGAATEIVCLLGCEDWLVGRSHECQRPESILSLPCVSSAEPIGDDLGAISSREIDERVRGLVERGLARYKIDAEMLRDLQPDVILTQDQCSVCAVTPQDLESACSRFFHEDQKPCKVVSLRPTTMSDVWENVRIIADALNVSEKGEALIKSLRAEWDSIRRNTPQYSDGMPPLSVACLQWTDPLIGAGYWVPEIVSCAGGVNLLGEKGGGSPKVTLETLAEAQPEVIVVMCCGLGLDRGVKDVEALEKQAGWAGLRAVRNGRVYVVNGDEYFNTSSAAAAVESARLMAEILHGGRSGLEGSAYVRRPAISPPTDVSSDVSAVPRPAAHPRRPPPLPTWLQGAETRSQSNGGHFSGGSDLHREKGGANGHAHVDSPRAESPVSTPGGSGFRLFESAAGTPPWGGSPMGSSPGAANPPEEREEFWMGNDSDEEGWTGNRDVVLGGFSDSDSESDDDFESLVELPLAEAKWSLERGGREGEALSEGSGLTQGLVLDSELDAIAEGVRRRESEERRGNVNEADVTSGEVGSARQAQTEPVSKPAGMGYGSRAKAQPLPVPKRGEFSFDTSSAGHPNYDLNPPPEPRSWQEPRVLSPDSLKSSPTRWPSSHPPTWPETPRTPQTPPSLDEFEKQFPFDFGRGRRQTETNSTRFADEAGFGVREEKEFGSEKEELGRGKEWLKDRSNSLSDDRPGVRGAEKVRPRLEVETTGLTVFEGPHSPLESSGPHAAGNSGSPELESVSLESPRDRGERGVETAGNKSPLEGGGVEHSAFKRIHLVGRPLSLDVSKRPDADSHSGLPLRRAPPPPNRPSKPPNFSMLPNPSDLPALMDLGSVPALKTLSPIRTGRHFTPVPTSPPFAPAELPRGLPVFPALDLSRGGGQSSPSPPSSPSLSPLSSPLGNGRLRENGYRPPKSPSSPQALASPRFSPLSVLPYLSLDASLDPWSNPKTLDPAELVEETGLEPMETLGGESGYDNDINSLEDSIRRSMDRWMWGEIGMEGVTAAAGLDNVQSTGADFPSEAGPVSDADPRTPGTPEGVRTASEGVRTSAEGGRSVSDDVPGDAEGVRTASVAVRTGPEGVQSASQGGRTSEESVRTTTKGVRTSFEGVRMRPLTAKAEELRTVLEEAVEAALPADCIILSGGLDTCVLAELAAAGVGNGTDGNGMNTDGTDADGMGEVKDGGGRVDEEQLSGTGNNMPINEYGELNDDPLKRLDEHKQAEVRIHMQQPISNSTTRPTSISAPRADSVLITDQSQSYDKRPEHIDTSSANAANRQTTGEISREGQQKSAETASRIKEALTVLTGEHATDRRYAEEIAKRCGLRHTVIETRTPEALLDLELEFVVRTLRTFDPMEVRNSIAVAAALREAHRRGHTSAITGDGADELLGGYSFTHGLSPEKFAEYRTHLRSVMRFSAVPLGAALGIEVRQPYLFPKFVDHALASLAREDLVGPVPADLLTESVWSGIERTCRAEDLGRLGGETVHGKLALREAFPGVYAAWRSKDPIEVGCGTTVLPARFKEALSDAELAAAQKKILAQDQESGGGGEKRRGPGGGEEEKQGGGLQSGEGVATGEGKSGGIGEGNEGEKEEGGMRIGGESAATGDDQPSTSGWGQESLGNEGGASGMVERKTPNEGKETVGASGQQVLATAVSVLGEEKGNSALERGAVFGGRNESPRLLATVSGTSSSADSNEDYASADECFDESDI</sequence>
<feature type="compositionally biased region" description="Basic and acidic residues" evidence="1">
    <location>
        <begin position="1647"/>
        <end position="1657"/>
    </location>
</feature>
<feature type="compositionally biased region" description="Basic and acidic residues" evidence="1">
    <location>
        <begin position="766"/>
        <end position="775"/>
    </location>
</feature>
<feature type="compositionally biased region" description="Basic and acidic residues" evidence="1">
    <location>
        <begin position="651"/>
        <end position="667"/>
    </location>
</feature>
<proteinExistence type="predicted"/>
<dbReference type="PANTHER" id="PTHR42860">
    <property type="entry name" value="VITAMIN B12-BINDING PROTEIN"/>
    <property type="match status" value="1"/>
</dbReference>
<gene>
    <name evidence="3" type="ORF">KFL_000210570</name>
</gene>
<feature type="region of interest" description="Disordered" evidence="1">
    <location>
        <begin position="1244"/>
        <end position="1310"/>
    </location>
</feature>
<dbReference type="EMBL" id="DF236970">
    <property type="protein sequence ID" value="GAQ78968.1"/>
    <property type="molecule type" value="Genomic_DNA"/>
</dbReference>
<feature type="compositionally biased region" description="Basic and acidic residues" evidence="1">
    <location>
        <begin position="384"/>
        <end position="402"/>
    </location>
</feature>
<dbReference type="GO" id="GO:0006529">
    <property type="term" value="P:asparagine biosynthetic process"/>
    <property type="evidence" value="ECO:0007669"/>
    <property type="project" value="InterPro"/>
</dbReference>
<feature type="compositionally biased region" description="Gly residues" evidence="1">
    <location>
        <begin position="1581"/>
        <end position="1603"/>
    </location>
</feature>
<dbReference type="InterPro" id="IPR002491">
    <property type="entry name" value="ABC_transptr_periplasmic_BD"/>
</dbReference>
<dbReference type="STRING" id="105231.A0A1Y1HT11"/>
<feature type="compositionally biased region" description="Pro residues" evidence="1">
    <location>
        <begin position="824"/>
        <end position="835"/>
    </location>
</feature>
<feature type="region of interest" description="Disordered" evidence="1">
    <location>
        <begin position="1691"/>
        <end position="1727"/>
    </location>
</feature>
<dbReference type="Pfam" id="PF00733">
    <property type="entry name" value="Asn_synthase"/>
    <property type="match status" value="1"/>
</dbReference>
<dbReference type="PROSITE" id="PS50983">
    <property type="entry name" value="FE_B12_PBP"/>
    <property type="match status" value="1"/>
</dbReference>
<name>A0A1Y1HT11_KLENI</name>
<feature type="compositionally biased region" description="Polar residues" evidence="1">
    <location>
        <begin position="1287"/>
        <end position="1300"/>
    </location>
</feature>
<feature type="compositionally biased region" description="Low complexity" evidence="1">
    <location>
        <begin position="423"/>
        <end position="441"/>
    </location>
</feature>
<protein>
    <recommendedName>
        <fullName evidence="2">Fe/B12 periplasmic-binding domain-containing protein</fullName>
    </recommendedName>
</protein>
<feature type="compositionally biased region" description="Basic and acidic residues" evidence="1">
    <location>
        <begin position="1566"/>
        <end position="1580"/>
    </location>
</feature>
<feature type="compositionally biased region" description="Polar residues" evidence="1">
    <location>
        <begin position="1249"/>
        <end position="1262"/>
    </location>
</feature>
<dbReference type="Pfam" id="PF01497">
    <property type="entry name" value="Peripla_BP_2"/>
    <property type="match status" value="1"/>
</dbReference>
<feature type="compositionally biased region" description="Basic and acidic residues" evidence="1">
    <location>
        <begin position="528"/>
        <end position="540"/>
    </location>
</feature>
<dbReference type="CDD" id="cd01991">
    <property type="entry name" value="Asn_synthase_B_C"/>
    <property type="match status" value="1"/>
</dbReference>
<accession>A0A1Y1HT11</accession>
<dbReference type="SUPFAM" id="SSF52402">
    <property type="entry name" value="Adenine nucleotide alpha hydrolases-like"/>
    <property type="match status" value="1"/>
</dbReference>
<feature type="compositionally biased region" description="Polar residues" evidence="1">
    <location>
        <begin position="1625"/>
        <end position="1637"/>
    </location>
</feature>
<evidence type="ECO:0000313" key="3">
    <source>
        <dbReference type="EMBL" id="GAQ78968.1"/>
    </source>
</evidence>
<reference evidence="3 4" key="1">
    <citation type="journal article" date="2014" name="Nat. Commun.">
        <title>Klebsormidium flaccidum genome reveals primary factors for plant terrestrial adaptation.</title>
        <authorList>
            <person name="Hori K."/>
            <person name="Maruyama F."/>
            <person name="Fujisawa T."/>
            <person name="Togashi T."/>
            <person name="Yamamoto N."/>
            <person name="Seo M."/>
            <person name="Sato S."/>
            <person name="Yamada T."/>
            <person name="Mori H."/>
            <person name="Tajima N."/>
            <person name="Moriyama T."/>
            <person name="Ikeuchi M."/>
            <person name="Watanabe M."/>
            <person name="Wada H."/>
            <person name="Kobayashi K."/>
            <person name="Saito M."/>
            <person name="Masuda T."/>
            <person name="Sasaki-Sekimoto Y."/>
            <person name="Mashiguchi K."/>
            <person name="Awai K."/>
            <person name="Shimojima M."/>
            <person name="Masuda S."/>
            <person name="Iwai M."/>
            <person name="Nobusawa T."/>
            <person name="Narise T."/>
            <person name="Kondo S."/>
            <person name="Saito H."/>
            <person name="Sato R."/>
            <person name="Murakawa M."/>
            <person name="Ihara Y."/>
            <person name="Oshima-Yamada Y."/>
            <person name="Ohtaka K."/>
            <person name="Satoh M."/>
            <person name="Sonobe K."/>
            <person name="Ishii M."/>
            <person name="Ohtani R."/>
            <person name="Kanamori-Sato M."/>
            <person name="Honoki R."/>
            <person name="Miyazaki D."/>
            <person name="Mochizuki H."/>
            <person name="Umetsu J."/>
            <person name="Higashi K."/>
            <person name="Shibata D."/>
            <person name="Kamiya Y."/>
            <person name="Sato N."/>
            <person name="Nakamura Y."/>
            <person name="Tabata S."/>
            <person name="Ida S."/>
            <person name="Kurokawa K."/>
            <person name="Ohta H."/>
        </authorList>
    </citation>
    <scope>NUCLEOTIDE SEQUENCE [LARGE SCALE GENOMIC DNA]</scope>
    <source>
        <strain evidence="3 4">NIES-2285</strain>
    </source>
</reference>
<dbReference type="InterPro" id="IPR014729">
    <property type="entry name" value="Rossmann-like_a/b/a_fold"/>
</dbReference>
<evidence type="ECO:0000259" key="2">
    <source>
        <dbReference type="PROSITE" id="PS50983"/>
    </source>
</evidence>
<feature type="compositionally biased region" description="Basic and acidic residues" evidence="1">
    <location>
        <begin position="1199"/>
        <end position="1209"/>
    </location>
</feature>
<dbReference type="SUPFAM" id="SSF53807">
    <property type="entry name" value="Helical backbone' metal receptor"/>
    <property type="match status" value="1"/>
</dbReference>
<feature type="region of interest" description="Disordered" evidence="1">
    <location>
        <begin position="1556"/>
        <end position="1664"/>
    </location>
</feature>
<evidence type="ECO:0000256" key="1">
    <source>
        <dbReference type="SAM" id="MobiDB-lite"/>
    </source>
</evidence>
<dbReference type="Gene3D" id="3.40.50.1980">
    <property type="entry name" value="Nitrogenase molybdenum iron protein domain"/>
    <property type="match status" value="2"/>
</dbReference>
<organism evidence="3 4">
    <name type="scientific">Klebsormidium nitens</name>
    <name type="common">Green alga</name>
    <name type="synonym">Ulothrix nitens</name>
    <dbReference type="NCBI Taxonomy" id="105231"/>
    <lineage>
        <taxon>Eukaryota</taxon>
        <taxon>Viridiplantae</taxon>
        <taxon>Streptophyta</taxon>
        <taxon>Klebsormidiophyceae</taxon>
        <taxon>Klebsormidiales</taxon>
        <taxon>Klebsormidiaceae</taxon>
        <taxon>Klebsormidium</taxon>
    </lineage>
</organism>
<dbReference type="Proteomes" id="UP000054558">
    <property type="component" value="Unassembled WGS sequence"/>
</dbReference>
<feature type="region of interest" description="Disordered" evidence="1">
    <location>
        <begin position="864"/>
        <end position="946"/>
    </location>
</feature>
<feature type="region of interest" description="Disordered" evidence="1">
    <location>
        <begin position="335"/>
        <end position="446"/>
    </location>
</feature>
<dbReference type="PANTHER" id="PTHR42860:SF1">
    <property type="entry name" value="VITAMIN B12-BINDING PROTEIN"/>
    <property type="match status" value="1"/>
</dbReference>
<feature type="region of interest" description="Disordered" evidence="1">
    <location>
        <begin position="1199"/>
        <end position="1223"/>
    </location>
</feature>
<dbReference type="GO" id="GO:0004066">
    <property type="term" value="F:asparagine synthase (glutamine-hydrolyzing) activity"/>
    <property type="evidence" value="ECO:0007669"/>
    <property type="project" value="InterPro"/>
</dbReference>
<feature type="domain" description="Fe/B12 periplasmic-binding" evidence="2">
    <location>
        <begin position="22"/>
        <end position="321"/>
    </location>
</feature>
<feature type="compositionally biased region" description="Low complexity" evidence="1">
    <location>
        <begin position="912"/>
        <end position="921"/>
    </location>
</feature>
<feature type="compositionally biased region" description="Low complexity" evidence="1">
    <location>
        <begin position="754"/>
        <end position="765"/>
    </location>
</feature>